<feature type="compositionally biased region" description="Low complexity" evidence="3">
    <location>
        <begin position="1175"/>
        <end position="1186"/>
    </location>
</feature>
<dbReference type="PANTHER" id="PTHR23113:SF363">
    <property type="entry name" value="PROTEIN SON OF SEVENLESS"/>
    <property type="match status" value="1"/>
</dbReference>
<dbReference type="InterPro" id="IPR000651">
    <property type="entry name" value="Ras-like_Gua-exchang_fac_N"/>
</dbReference>
<feature type="compositionally biased region" description="Polar residues" evidence="3">
    <location>
        <begin position="1394"/>
        <end position="1410"/>
    </location>
</feature>
<dbReference type="EMBL" id="JAEVFJ010000045">
    <property type="protein sequence ID" value="KAH8084897.1"/>
    <property type="molecule type" value="Genomic_DNA"/>
</dbReference>
<dbReference type="OrthoDB" id="10254377at2759"/>
<organism evidence="6 7">
    <name type="scientific">Cristinia sonorae</name>
    <dbReference type="NCBI Taxonomy" id="1940300"/>
    <lineage>
        <taxon>Eukaryota</taxon>
        <taxon>Fungi</taxon>
        <taxon>Dikarya</taxon>
        <taxon>Basidiomycota</taxon>
        <taxon>Agaricomycotina</taxon>
        <taxon>Agaricomycetes</taxon>
        <taxon>Agaricomycetidae</taxon>
        <taxon>Agaricales</taxon>
        <taxon>Pleurotineae</taxon>
        <taxon>Stephanosporaceae</taxon>
        <taxon>Cristinia</taxon>
    </lineage>
</organism>
<dbReference type="CDD" id="cd06224">
    <property type="entry name" value="REM"/>
    <property type="match status" value="1"/>
</dbReference>
<feature type="compositionally biased region" description="Low complexity" evidence="3">
    <location>
        <begin position="1116"/>
        <end position="1134"/>
    </location>
</feature>
<evidence type="ECO:0000256" key="1">
    <source>
        <dbReference type="ARBA" id="ARBA00022658"/>
    </source>
</evidence>
<dbReference type="InterPro" id="IPR008937">
    <property type="entry name" value="Ras-like_GEF"/>
</dbReference>
<feature type="domain" description="Ras-GEF" evidence="4">
    <location>
        <begin position="1220"/>
        <end position="1540"/>
    </location>
</feature>
<feature type="region of interest" description="Disordered" evidence="3">
    <location>
        <begin position="917"/>
        <end position="941"/>
    </location>
</feature>
<dbReference type="PROSITE" id="PS50009">
    <property type="entry name" value="RASGEF_CAT"/>
    <property type="match status" value="1"/>
</dbReference>
<dbReference type="Pfam" id="PF00617">
    <property type="entry name" value="RasGEF"/>
    <property type="match status" value="1"/>
</dbReference>
<dbReference type="Gene3D" id="1.20.870.10">
    <property type="entry name" value="Son of sevenless (SoS) protein Chain: S domain 1"/>
    <property type="match status" value="1"/>
</dbReference>
<dbReference type="InterPro" id="IPR001895">
    <property type="entry name" value="RASGEF_cat_dom"/>
</dbReference>
<feature type="region of interest" description="Disordered" evidence="3">
    <location>
        <begin position="203"/>
        <end position="287"/>
    </location>
</feature>
<feature type="region of interest" description="Disordered" evidence="3">
    <location>
        <begin position="1088"/>
        <end position="1198"/>
    </location>
</feature>
<evidence type="ECO:0000256" key="2">
    <source>
        <dbReference type="PROSITE-ProRule" id="PRU00168"/>
    </source>
</evidence>
<dbReference type="InterPro" id="IPR023578">
    <property type="entry name" value="Ras_GEF_dom_sf"/>
</dbReference>
<dbReference type="GO" id="GO:0005886">
    <property type="term" value="C:plasma membrane"/>
    <property type="evidence" value="ECO:0007669"/>
    <property type="project" value="TreeGrafter"/>
</dbReference>
<reference evidence="6" key="1">
    <citation type="journal article" date="2021" name="New Phytol.">
        <title>Evolutionary innovations through gain and loss of genes in the ectomycorrhizal Boletales.</title>
        <authorList>
            <person name="Wu G."/>
            <person name="Miyauchi S."/>
            <person name="Morin E."/>
            <person name="Kuo A."/>
            <person name="Drula E."/>
            <person name="Varga T."/>
            <person name="Kohler A."/>
            <person name="Feng B."/>
            <person name="Cao Y."/>
            <person name="Lipzen A."/>
            <person name="Daum C."/>
            <person name="Hundley H."/>
            <person name="Pangilinan J."/>
            <person name="Johnson J."/>
            <person name="Barry K."/>
            <person name="LaButti K."/>
            <person name="Ng V."/>
            <person name="Ahrendt S."/>
            <person name="Min B."/>
            <person name="Choi I.G."/>
            <person name="Park H."/>
            <person name="Plett J.M."/>
            <person name="Magnuson J."/>
            <person name="Spatafora J.W."/>
            <person name="Nagy L.G."/>
            <person name="Henrissat B."/>
            <person name="Grigoriev I.V."/>
            <person name="Yang Z.L."/>
            <person name="Xu J."/>
            <person name="Martin F.M."/>
        </authorList>
    </citation>
    <scope>NUCLEOTIDE SEQUENCE</scope>
    <source>
        <strain evidence="6">KKN 215</strain>
    </source>
</reference>
<feature type="compositionally biased region" description="Low complexity" evidence="3">
    <location>
        <begin position="930"/>
        <end position="941"/>
    </location>
</feature>
<evidence type="ECO:0000313" key="6">
    <source>
        <dbReference type="EMBL" id="KAH8084897.1"/>
    </source>
</evidence>
<feature type="compositionally biased region" description="Polar residues" evidence="3">
    <location>
        <begin position="428"/>
        <end position="437"/>
    </location>
</feature>
<dbReference type="SMART" id="SM00147">
    <property type="entry name" value="RasGEF"/>
    <property type="match status" value="1"/>
</dbReference>
<evidence type="ECO:0000259" key="4">
    <source>
        <dbReference type="PROSITE" id="PS50009"/>
    </source>
</evidence>
<feature type="region of interest" description="Disordered" evidence="3">
    <location>
        <begin position="494"/>
        <end position="529"/>
    </location>
</feature>
<dbReference type="PROSITE" id="PS50212">
    <property type="entry name" value="RASGEF_NTER"/>
    <property type="match status" value="1"/>
</dbReference>
<evidence type="ECO:0000313" key="7">
    <source>
        <dbReference type="Proteomes" id="UP000813824"/>
    </source>
</evidence>
<evidence type="ECO:0000259" key="5">
    <source>
        <dbReference type="PROSITE" id="PS50212"/>
    </source>
</evidence>
<comment type="caution">
    <text evidence="6">The sequence shown here is derived from an EMBL/GenBank/DDBJ whole genome shotgun (WGS) entry which is preliminary data.</text>
</comment>
<dbReference type="GO" id="GO:0007265">
    <property type="term" value="P:Ras protein signal transduction"/>
    <property type="evidence" value="ECO:0007669"/>
    <property type="project" value="TreeGrafter"/>
</dbReference>
<feature type="region of interest" description="Disordered" evidence="3">
    <location>
        <begin position="1388"/>
        <end position="1414"/>
    </location>
</feature>
<name>A0A8K0UHP2_9AGAR</name>
<feature type="compositionally biased region" description="Basic residues" evidence="3">
    <location>
        <begin position="519"/>
        <end position="529"/>
    </location>
</feature>
<feature type="region of interest" description="Disordered" evidence="3">
    <location>
        <begin position="1"/>
        <end position="31"/>
    </location>
</feature>
<dbReference type="GO" id="GO:0005085">
    <property type="term" value="F:guanyl-nucleotide exchange factor activity"/>
    <property type="evidence" value="ECO:0007669"/>
    <property type="project" value="UniProtKB-KW"/>
</dbReference>
<dbReference type="SUPFAM" id="SSF48366">
    <property type="entry name" value="Ras GEF"/>
    <property type="match status" value="1"/>
</dbReference>
<protein>
    <submittedName>
        <fullName evidence="6">Ras GEF</fullName>
    </submittedName>
</protein>
<accession>A0A8K0UHP2</accession>
<sequence>MTTQIANLTDAHEDDTSRVPTPIASSHTPRFSETCTVAPLKDSHESIISSDDGESLSSSLLTTLDPSVDLPADASQSVVPDPVNTQFLLPLATPSSSRSQSFYATSDSYPTLGSIDLSSLPPDLASAEIAIAPDGSFVETSSGAAARELKRMYDQQYGVGKEVRSPYAITAFVNQHGKQMYRLGTRELSAPAAVAGDADIAPRAKSQGVSNPPRDSLASHIPKTKRGSRMSPPIPPPPVEDGNRSPPMRKLRKTRSIPNMAGMEASGDPANQSQASNGRPHAHSVSSADAFRASAIVAELGRQSVQPDILSSVLSWHTTPASPLSSRSAIPLNRMNSKSSTELIANPFGPGVHFDSPGWRSSTTYLTTPHVLREMQSFESGLTARADPSPRSSRIGKLRMRPSDEFETVPEQSALHSTEEPPQPRLSEPTTDPSNVSKYSTDLFEVLQSYRGLPALDKISPLSPETTIKLSLKTDETAAPRDDPRFVIWGEVEIEPDEQEDTDASRASNTDLSSSHSGVSRRKSAKRHTVAVPENPYVRVTSGEGPKKVLIAATIERWIAQLTSELNYDELLIFFLTYRTYISADDLGHLLICRFHWALKVPNSTHDEMVQRIVRVRTFIAIRYWLLTFFAVDFVPNRELRLLFATWLNRLPKDPIIERHKDAMNLVRKLRKVVMDCKDAHTRKGRFPRPSTEKSPSSQNYTLPALGDLSDGHFAESLRKAVTQEDDTDIDLDFDDVGIFGQGFRVNPDSSVKNPTSSVDLALMRQPLLLAFLQHGKQSVPAATPTTRDLTLPVPHSTISRVIVNTMGRLGRWKRVLNARSQTRAPLGGCVDGSGFDAEGYAYQVGPNKVILPPGVDHYFKGLDVQSFHSGTASIDLDSVHLVIHKLRRFLALIRRPPKILDAQALLQRQTPICPQRHRHYHMGPTTATSFSDRLSAGSSSSRRRWPLDVVSIDDLDLSDLSSEEDVELSHPPGLKKLPRRLPNRRDFEFVRHSIDSVSSMGIQTHRSVMSAGSSSVMSSGSASAVELGGAIHQWQVNASLIPLVMMARRITLRRLYDVLKARSAKISSGEKQSKVDGWVQSIRERMAHGTYGNERPRYSSDDEEDYGEVRDPAESSFSQSSISSRSSVKSAISPQSATSPPTDEPITPDIRPSPLSQEAKSHNEDSVIPPEILSSRISTSRPSTSAGPIPQNPMQAHSFAPSAGRFFRKGHKSFVDAHSSAELVQHFCMIDRELFLNLDFEELISHDWTAPAETLNIMDWGEFLKDRARAKLDGRPLAGALSVIRARFNLVANWVISEIVMTHPGDRSKIIAKFIRVAFKAFNLKNYSLLVAIIAGLKSDWVVKATKQALNRVGMWESRMLSDLIVWTTSAGNFKFIRSAVEKQTKEKPLSGDASNISTDGQSSTTRSRAASEGKQPLAPISCVPFFGVYLSLFIRYSALPDLIDPTAPNEPVIIDPISNSFESPAHPEVFSTLAPLPPTVQLEPLINVHKQRLIADVVKSLVAGQHLAAKVQYTVDKKLFQKCLKLRAVQPETLSRALATYVGDR</sequence>
<dbReference type="InterPro" id="IPR036964">
    <property type="entry name" value="RASGEF_cat_dom_sf"/>
</dbReference>
<dbReference type="PANTHER" id="PTHR23113">
    <property type="entry name" value="GUANINE NUCLEOTIDE EXCHANGE FACTOR"/>
    <property type="match status" value="1"/>
</dbReference>
<keyword evidence="7" id="KW-1185">Reference proteome</keyword>
<dbReference type="Proteomes" id="UP000813824">
    <property type="component" value="Unassembled WGS sequence"/>
</dbReference>
<gene>
    <name evidence="6" type="ORF">BXZ70DRAFT_1011953</name>
</gene>
<dbReference type="Pfam" id="PF00618">
    <property type="entry name" value="RasGEF_N"/>
    <property type="match status" value="1"/>
</dbReference>
<feature type="domain" description="N-terminal Ras-GEF" evidence="5">
    <location>
        <begin position="546"/>
        <end position="671"/>
    </location>
</feature>
<keyword evidence="1 2" id="KW-0344">Guanine-nucleotide releasing factor</keyword>
<evidence type="ECO:0000256" key="3">
    <source>
        <dbReference type="SAM" id="MobiDB-lite"/>
    </source>
</evidence>
<proteinExistence type="predicted"/>
<feature type="region of interest" description="Disordered" evidence="3">
    <location>
        <begin position="378"/>
        <end position="437"/>
    </location>
</feature>
<dbReference type="Gene3D" id="1.10.840.10">
    <property type="entry name" value="Ras guanine-nucleotide exchange factors catalytic domain"/>
    <property type="match status" value="1"/>
</dbReference>